<evidence type="ECO:0000256" key="3">
    <source>
        <dbReference type="PIRSR" id="PIRSR603782-2"/>
    </source>
</evidence>
<dbReference type="Pfam" id="PF02630">
    <property type="entry name" value="SCO1-SenC"/>
    <property type="match status" value="1"/>
</dbReference>
<feature type="binding site" evidence="2">
    <location>
        <position position="75"/>
    </location>
    <ligand>
        <name>Cu cation</name>
        <dbReference type="ChEBI" id="CHEBI:23378"/>
    </ligand>
</feature>
<evidence type="ECO:0008006" key="8">
    <source>
        <dbReference type="Google" id="ProtNLM"/>
    </source>
</evidence>
<keyword evidence="3" id="KW-1015">Disulfide bond</keyword>
<gene>
    <name evidence="6" type="ORF">BZG01_01710</name>
</gene>
<feature type="binding site" evidence="2">
    <location>
        <position position="79"/>
    </location>
    <ligand>
        <name>Cu cation</name>
        <dbReference type="ChEBI" id="CHEBI:23378"/>
    </ligand>
</feature>
<keyword evidence="4" id="KW-0812">Transmembrane</keyword>
<dbReference type="CDD" id="cd02968">
    <property type="entry name" value="SCO"/>
    <property type="match status" value="1"/>
</dbReference>
<feature type="binding site" evidence="2">
    <location>
        <position position="167"/>
    </location>
    <ligand>
        <name>Cu cation</name>
        <dbReference type="ChEBI" id="CHEBI:23378"/>
    </ligand>
</feature>
<dbReference type="PANTHER" id="PTHR12151:SF8">
    <property type="entry name" value="THIOREDOXIN DOMAIN-CONTAINING PROTEIN"/>
    <property type="match status" value="1"/>
</dbReference>
<evidence type="ECO:0000313" key="6">
    <source>
        <dbReference type="EMBL" id="PKQ69045.1"/>
    </source>
</evidence>
<comment type="caution">
    <text evidence="6">The sequence shown here is derived from an EMBL/GenBank/DDBJ whole genome shotgun (WGS) entry which is preliminary data.</text>
</comment>
<dbReference type="InterPro" id="IPR036249">
    <property type="entry name" value="Thioredoxin-like_sf"/>
</dbReference>
<feature type="disulfide bond" description="Redox-active" evidence="3">
    <location>
        <begin position="75"/>
        <end position="79"/>
    </location>
</feature>
<keyword evidence="2" id="KW-0186">Copper</keyword>
<keyword evidence="4" id="KW-1133">Transmembrane helix</keyword>
<dbReference type="SUPFAM" id="SSF52833">
    <property type="entry name" value="Thioredoxin-like"/>
    <property type="match status" value="1"/>
</dbReference>
<feature type="transmembrane region" description="Helical" evidence="4">
    <location>
        <begin position="234"/>
        <end position="253"/>
    </location>
</feature>
<evidence type="ECO:0000256" key="2">
    <source>
        <dbReference type="PIRSR" id="PIRSR603782-1"/>
    </source>
</evidence>
<dbReference type="EMBL" id="MVDE01000002">
    <property type="protein sequence ID" value="PKQ69045.1"/>
    <property type="molecule type" value="Genomic_DNA"/>
</dbReference>
<dbReference type="GO" id="GO:0046872">
    <property type="term" value="F:metal ion binding"/>
    <property type="evidence" value="ECO:0007669"/>
    <property type="project" value="UniProtKB-KW"/>
</dbReference>
<keyword evidence="7" id="KW-1185">Reference proteome</keyword>
<evidence type="ECO:0000256" key="5">
    <source>
        <dbReference type="SAM" id="SignalP"/>
    </source>
</evidence>
<evidence type="ECO:0000256" key="4">
    <source>
        <dbReference type="SAM" id="Phobius"/>
    </source>
</evidence>
<dbReference type="AlphaFoldDB" id="A0A2N3IFG7"/>
<keyword evidence="5" id="KW-0732">Signal</keyword>
<sequence>MKLKLTVSFLLILITSLSFSQGVKDLYYDMEVGVIENLNDTVPQNIQLTNEAGELVFLKDQIDKPTAIVFVYFRCPGICSPLMDGLADVIQKSDLEIAKDYQVITISFDPAETYDLAVKKKNNYKSLIKGKNTQEGWKFYTGDSLNIAKATKALGFRYKKVGNEYTHAATVIVTSPDGKITRYLNGTYFLPFEFKLAIMEASKGQAGPTINKILQYCYSYDPVGQAYVLNITKITGAIILIMGLIVFLLLVFVKTKRKQQ</sequence>
<organism evidence="6 7">
    <name type="scientific">Labilibaculum manganireducens</name>
    <dbReference type="NCBI Taxonomy" id="1940525"/>
    <lineage>
        <taxon>Bacteria</taxon>
        <taxon>Pseudomonadati</taxon>
        <taxon>Bacteroidota</taxon>
        <taxon>Bacteroidia</taxon>
        <taxon>Marinilabiliales</taxon>
        <taxon>Marinifilaceae</taxon>
        <taxon>Labilibaculum</taxon>
    </lineage>
</organism>
<evidence type="ECO:0000256" key="1">
    <source>
        <dbReference type="ARBA" id="ARBA00010996"/>
    </source>
</evidence>
<reference evidence="6 7" key="1">
    <citation type="journal article" date="2017" name="Front. Microbiol.">
        <title>Labilibaculum manganireducens gen. nov., sp. nov. and Labilibaculum filiforme sp. nov., Novel Bacteroidetes Isolated from Subsurface Sediments of the Baltic Sea.</title>
        <authorList>
            <person name="Vandieken V."/>
            <person name="Marshall I.P."/>
            <person name="Niemann H."/>
            <person name="Engelen B."/>
            <person name="Cypionka H."/>
        </authorList>
    </citation>
    <scope>NUCLEOTIDE SEQUENCE [LARGE SCALE GENOMIC DNA]</scope>
    <source>
        <strain evidence="6 7">59.10-2M</strain>
    </source>
</reference>
<feature type="chain" id="PRO_5014690980" description="SCO family protein" evidence="5">
    <location>
        <begin position="21"/>
        <end position="260"/>
    </location>
</feature>
<dbReference type="Gene3D" id="3.40.30.10">
    <property type="entry name" value="Glutaredoxin"/>
    <property type="match status" value="1"/>
</dbReference>
<proteinExistence type="inferred from homology"/>
<dbReference type="Proteomes" id="UP000233618">
    <property type="component" value="Unassembled WGS sequence"/>
</dbReference>
<name>A0A2N3IFG7_9BACT</name>
<dbReference type="PANTHER" id="PTHR12151">
    <property type="entry name" value="ELECTRON TRANSPORT PROTIN SCO1/SENC FAMILY MEMBER"/>
    <property type="match status" value="1"/>
</dbReference>
<comment type="similarity">
    <text evidence="1">Belongs to the SCO1/2 family.</text>
</comment>
<evidence type="ECO:0000313" key="7">
    <source>
        <dbReference type="Proteomes" id="UP000233618"/>
    </source>
</evidence>
<dbReference type="InterPro" id="IPR003782">
    <property type="entry name" value="SCO1/SenC"/>
</dbReference>
<protein>
    <recommendedName>
        <fullName evidence="8">SCO family protein</fullName>
    </recommendedName>
</protein>
<dbReference type="RefSeq" id="WP_101308100.1">
    <property type="nucleotide sequence ID" value="NZ_CAXXEE010000003.1"/>
</dbReference>
<accession>A0A2N3IFG7</accession>
<keyword evidence="4" id="KW-0472">Membrane</keyword>
<feature type="signal peptide" evidence="5">
    <location>
        <begin position="1"/>
        <end position="20"/>
    </location>
</feature>
<keyword evidence="2" id="KW-0479">Metal-binding</keyword>